<reference evidence="1" key="1">
    <citation type="submission" date="2014-11" db="EMBL/GenBank/DDBJ databases">
        <authorList>
            <person name="Amaro Gonzalez C."/>
        </authorList>
    </citation>
    <scope>NUCLEOTIDE SEQUENCE</scope>
</reference>
<protein>
    <submittedName>
        <fullName evidence="1">Uncharacterized protein</fullName>
    </submittedName>
</protein>
<accession>A0A0E9UH01</accession>
<sequence>MLNSFLDTLKEVRSLFKLLNLISSGNGTSGSIKAGTELSVLSVESTILVADDL</sequence>
<name>A0A0E9UH01_ANGAN</name>
<reference evidence="1" key="2">
    <citation type="journal article" date="2015" name="Fish Shellfish Immunol.">
        <title>Early steps in the European eel (Anguilla anguilla)-Vibrio vulnificus interaction in the gills: Role of the RtxA13 toxin.</title>
        <authorList>
            <person name="Callol A."/>
            <person name="Pajuelo D."/>
            <person name="Ebbesson L."/>
            <person name="Teles M."/>
            <person name="MacKenzie S."/>
            <person name="Amaro C."/>
        </authorList>
    </citation>
    <scope>NUCLEOTIDE SEQUENCE</scope>
</reference>
<dbReference type="EMBL" id="GBXM01043566">
    <property type="protein sequence ID" value="JAH65011.1"/>
    <property type="molecule type" value="Transcribed_RNA"/>
</dbReference>
<organism evidence="1">
    <name type="scientific">Anguilla anguilla</name>
    <name type="common">European freshwater eel</name>
    <name type="synonym">Muraena anguilla</name>
    <dbReference type="NCBI Taxonomy" id="7936"/>
    <lineage>
        <taxon>Eukaryota</taxon>
        <taxon>Metazoa</taxon>
        <taxon>Chordata</taxon>
        <taxon>Craniata</taxon>
        <taxon>Vertebrata</taxon>
        <taxon>Euteleostomi</taxon>
        <taxon>Actinopterygii</taxon>
        <taxon>Neopterygii</taxon>
        <taxon>Teleostei</taxon>
        <taxon>Anguilliformes</taxon>
        <taxon>Anguillidae</taxon>
        <taxon>Anguilla</taxon>
    </lineage>
</organism>
<evidence type="ECO:0000313" key="1">
    <source>
        <dbReference type="EMBL" id="JAH65011.1"/>
    </source>
</evidence>
<dbReference type="AlphaFoldDB" id="A0A0E9UH01"/>
<proteinExistence type="predicted"/>